<evidence type="ECO:0000313" key="1">
    <source>
        <dbReference type="EMBL" id="KAF5185765.1"/>
    </source>
</evidence>
<evidence type="ECO:0008006" key="3">
    <source>
        <dbReference type="Google" id="ProtNLM"/>
    </source>
</evidence>
<dbReference type="Proteomes" id="UP000554482">
    <property type="component" value="Unassembled WGS sequence"/>
</dbReference>
<dbReference type="OrthoDB" id="1433777at2759"/>
<dbReference type="EMBL" id="JABWDY010030248">
    <property type="protein sequence ID" value="KAF5185765.1"/>
    <property type="molecule type" value="Genomic_DNA"/>
</dbReference>
<protein>
    <recommendedName>
        <fullName evidence="3">DUF4283 domain-containing protein</fullName>
    </recommendedName>
</protein>
<sequence>MNCIVQAEKFSSPTDPKSIVFNQLPLWINFRGLLLEHLSRDSIRTLAAAAGECGTILPDKDIPDTADGFRAHVQANGEPLTGEYDDESGGA</sequence>
<name>A0A7J6VNK3_THATH</name>
<proteinExistence type="predicted"/>
<keyword evidence="2" id="KW-1185">Reference proteome</keyword>
<evidence type="ECO:0000313" key="2">
    <source>
        <dbReference type="Proteomes" id="UP000554482"/>
    </source>
</evidence>
<dbReference type="AlphaFoldDB" id="A0A7J6VNK3"/>
<accession>A0A7J6VNK3</accession>
<gene>
    <name evidence="1" type="ORF">FRX31_024648</name>
</gene>
<organism evidence="1 2">
    <name type="scientific">Thalictrum thalictroides</name>
    <name type="common">Rue-anemone</name>
    <name type="synonym">Anemone thalictroides</name>
    <dbReference type="NCBI Taxonomy" id="46969"/>
    <lineage>
        <taxon>Eukaryota</taxon>
        <taxon>Viridiplantae</taxon>
        <taxon>Streptophyta</taxon>
        <taxon>Embryophyta</taxon>
        <taxon>Tracheophyta</taxon>
        <taxon>Spermatophyta</taxon>
        <taxon>Magnoliopsida</taxon>
        <taxon>Ranunculales</taxon>
        <taxon>Ranunculaceae</taxon>
        <taxon>Thalictroideae</taxon>
        <taxon>Thalictrum</taxon>
    </lineage>
</organism>
<reference evidence="1 2" key="1">
    <citation type="submission" date="2020-06" db="EMBL/GenBank/DDBJ databases">
        <title>Transcriptomic and genomic resources for Thalictrum thalictroides and T. hernandezii: Facilitating candidate gene discovery in an emerging model plant lineage.</title>
        <authorList>
            <person name="Arias T."/>
            <person name="Riano-Pachon D.M."/>
            <person name="Di Stilio V.S."/>
        </authorList>
    </citation>
    <scope>NUCLEOTIDE SEQUENCE [LARGE SCALE GENOMIC DNA]</scope>
    <source>
        <strain evidence="2">cv. WT478/WT964</strain>
        <tissue evidence="1">Leaves</tissue>
    </source>
</reference>
<comment type="caution">
    <text evidence="1">The sequence shown here is derived from an EMBL/GenBank/DDBJ whole genome shotgun (WGS) entry which is preliminary data.</text>
</comment>